<evidence type="ECO:0000256" key="1">
    <source>
        <dbReference type="SAM" id="SignalP"/>
    </source>
</evidence>
<name>A0A2R6W5R8_MARPO</name>
<dbReference type="Gramene" id="Mp7g08210.1">
    <property type="protein sequence ID" value="Mp7g08210.1.cds1"/>
    <property type="gene ID" value="Mp7g08210"/>
</dbReference>
<evidence type="ECO:0000313" key="3">
    <source>
        <dbReference type="Proteomes" id="UP000244005"/>
    </source>
</evidence>
<sequence length="90" mass="10383">MHLLLLLLVQQDVARIHPSLGMRMPQFISIGQTIFDLLQLCHRATGFCNFCDCFHTSSIVSYKKQKQWWMFESTPELLNVMTSIHSSILG</sequence>
<feature type="chain" id="PRO_5015331349" description="Secreted protein" evidence="1">
    <location>
        <begin position="22"/>
        <end position="90"/>
    </location>
</feature>
<protein>
    <recommendedName>
        <fullName evidence="4">Secreted protein</fullName>
    </recommendedName>
</protein>
<keyword evidence="1" id="KW-0732">Signal</keyword>
<dbReference type="AlphaFoldDB" id="A0A2R6W5R8"/>
<proteinExistence type="predicted"/>
<dbReference type="EMBL" id="KZ772816">
    <property type="protein sequence ID" value="PTQ29199.1"/>
    <property type="molecule type" value="Genomic_DNA"/>
</dbReference>
<gene>
    <name evidence="2" type="ORF">MARPO_0146s0021</name>
</gene>
<dbReference type="Proteomes" id="UP000244005">
    <property type="component" value="Unassembled WGS sequence"/>
</dbReference>
<feature type="signal peptide" evidence="1">
    <location>
        <begin position="1"/>
        <end position="21"/>
    </location>
</feature>
<keyword evidence="3" id="KW-1185">Reference proteome</keyword>
<accession>A0A2R6W5R8</accession>
<evidence type="ECO:0000313" key="2">
    <source>
        <dbReference type="EMBL" id="PTQ29199.1"/>
    </source>
</evidence>
<reference evidence="3" key="1">
    <citation type="journal article" date="2017" name="Cell">
        <title>Insights into land plant evolution garnered from the Marchantia polymorpha genome.</title>
        <authorList>
            <person name="Bowman J.L."/>
            <person name="Kohchi T."/>
            <person name="Yamato K.T."/>
            <person name="Jenkins J."/>
            <person name="Shu S."/>
            <person name="Ishizaki K."/>
            <person name="Yamaoka S."/>
            <person name="Nishihama R."/>
            <person name="Nakamura Y."/>
            <person name="Berger F."/>
            <person name="Adam C."/>
            <person name="Aki S.S."/>
            <person name="Althoff F."/>
            <person name="Araki T."/>
            <person name="Arteaga-Vazquez M.A."/>
            <person name="Balasubrmanian S."/>
            <person name="Barry K."/>
            <person name="Bauer D."/>
            <person name="Boehm C.R."/>
            <person name="Briginshaw L."/>
            <person name="Caballero-Perez J."/>
            <person name="Catarino B."/>
            <person name="Chen F."/>
            <person name="Chiyoda S."/>
            <person name="Chovatia M."/>
            <person name="Davies K.M."/>
            <person name="Delmans M."/>
            <person name="Demura T."/>
            <person name="Dierschke T."/>
            <person name="Dolan L."/>
            <person name="Dorantes-Acosta A.E."/>
            <person name="Eklund D.M."/>
            <person name="Florent S.N."/>
            <person name="Flores-Sandoval E."/>
            <person name="Fujiyama A."/>
            <person name="Fukuzawa H."/>
            <person name="Galik B."/>
            <person name="Grimanelli D."/>
            <person name="Grimwood J."/>
            <person name="Grossniklaus U."/>
            <person name="Hamada T."/>
            <person name="Haseloff J."/>
            <person name="Hetherington A.J."/>
            <person name="Higo A."/>
            <person name="Hirakawa Y."/>
            <person name="Hundley H.N."/>
            <person name="Ikeda Y."/>
            <person name="Inoue K."/>
            <person name="Inoue S.I."/>
            <person name="Ishida S."/>
            <person name="Jia Q."/>
            <person name="Kakita M."/>
            <person name="Kanazawa T."/>
            <person name="Kawai Y."/>
            <person name="Kawashima T."/>
            <person name="Kennedy M."/>
            <person name="Kinose K."/>
            <person name="Kinoshita T."/>
            <person name="Kohara Y."/>
            <person name="Koide E."/>
            <person name="Komatsu K."/>
            <person name="Kopischke S."/>
            <person name="Kubo M."/>
            <person name="Kyozuka J."/>
            <person name="Lagercrantz U."/>
            <person name="Lin S.S."/>
            <person name="Lindquist E."/>
            <person name="Lipzen A.M."/>
            <person name="Lu C.W."/>
            <person name="De Luna E."/>
            <person name="Martienssen R.A."/>
            <person name="Minamino N."/>
            <person name="Mizutani M."/>
            <person name="Mizutani M."/>
            <person name="Mochizuki N."/>
            <person name="Monte I."/>
            <person name="Mosher R."/>
            <person name="Nagasaki H."/>
            <person name="Nakagami H."/>
            <person name="Naramoto S."/>
            <person name="Nishitani K."/>
            <person name="Ohtani M."/>
            <person name="Okamoto T."/>
            <person name="Okumura M."/>
            <person name="Phillips J."/>
            <person name="Pollak B."/>
            <person name="Reinders A."/>
            <person name="Rovekamp M."/>
            <person name="Sano R."/>
            <person name="Sawa S."/>
            <person name="Schmid M.W."/>
            <person name="Shirakawa M."/>
            <person name="Solano R."/>
            <person name="Spunde A."/>
            <person name="Suetsugu N."/>
            <person name="Sugano S."/>
            <person name="Sugiyama A."/>
            <person name="Sun R."/>
            <person name="Suzuki Y."/>
            <person name="Takenaka M."/>
            <person name="Takezawa D."/>
            <person name="Tomogane H."/>
            <person name="Tsuzuki M."/>
            <person name="Ueda T."/>
            <person name="Umeda M."/>
            <person name="Ward J.M."/>
            <person name="Watanabe Y."/>
            <person name="Yazaki K."/>
            <person name="Yokoyama R."/>
            <person name="Yoshitake Y."/>
            <person name="Yotsui I."/>
            <person name="Zachgo S."/>
            <person name="Schmutz J."/>
        </authorList>
    </citation>
    <scope>NUCLEOTIDE SEQUENCE [LARGE SCALE GENOMIC DNA]</scope>
    <source>
        <strain evidence="3">Tak-1</strain>
    </source>
</reference>
<organism evidence="2 3">
    <name type="scientific">Marchantia polymorpha</name>
    <name type="common">Common liverwort</name>
    <name type="synonym">Marchantia aquatica</name>
    <dbReference type="NCBI Taxonomy" id="3197"/>
    <lineage>
        <taxon>Eukaryota</taxon>
        <taxon>Viridiplantae</taxon>
        <taxon>Streptophyta</taxon>
        <taxon>Embryophyta</taxon>
        <taxon>Marchantiophyta</taxon>
        <taxon>Marchantiopsida</taxon>
        <taxon>Marchantiidae</taxon>
        <taxon>Marchantiales</taxon>
        <taxon>Marchantiaceae</taxon>
        <taxon>Marchantia</taxon>
    </lineage>
</organism>
<evidence type="ECO:0008006" key="4">
    <source>
        <dbReference type="Google" id="ProtNLM"/>
    </source>
</evidence>